<reference evidence="7 8" key="1">
    <citation type="submission" date="2024-05" db="EMBL/GenBank/DDBJ databases">
        <title>Culex pipiens pipiens assembly and annotation.</title>
        <authorList>
            <person name="Alout H."/>
            <person name="Durand T."/>
        </authorList>
    </citation>
    <scope>NUCLEOTIDE SEQUENCE [LARGE SCALE GENOMIC DNA]</scope>
    <source>
        <strain evidence="7">HA-2024</strain>
        <tissue evidence="7">Whole body</tissue>
    </source>
</reference>
<feature type="non-terminal residue" evidence="7">
    <location>
        <position position="836"/>
    </location>
</feature>
<sequence length="836" mass="91119">MSAASTLNISKNTILCHACAGDVNDEYVPCQGFCNAVFHLNCSGAKTELLKEIAAHRQIFWLCRSCTTLMTDLRHRRSVQCAFEAGQELSLSHHNRIVEQLKSEILSELKSELSSNFAKLIASNSLTPRSAGQGAGGSRGTGSRRLFDNNPAPPPVPNPLPPKDDVGKHGGLADGVLKDDADGNGIAASVEDRFWLYLSRVSRRVNEEQITKLAVDRLGVNDIKVKMLVAKEESPVETAESGGTTRQPALVVPVVAIANQPETAVNGPLIVKNAPVYQFAKTGAGQKTVGTYKRSLSEEKILGDPKRVRTGPIERMITPKLPPIPGRNRRKPPTIDSDAIRERAHVVLSDLLPEGSKTNVYYTLEEVAKLNEHIRSAGNIRSDITRSGLSLTVLVRQAEELWKEMRSKYNILAEEASTEKAARLLLEDRVKALEVHNDSHSSIEVEDQVTHSEFNSLREQNAALQAKVEELSKTIAELAAAKPASTPAALDSEVHALREQNQALSAEVAALKETTVTPPSCESQSGAQPPLSSELAKAQQEILILREELKGLKEEKAKWESDPKSGKSGKTGKNKGKNNGKNQQNQKPKQAKGGVQNADPKPTIPITPSGSKEVGTIPDGESKGDNSGNESSDGNANDGFTVVNRRKPRSKHKPRTRNEAIAIKADEKSYASLLRNLRSNEEFKELGEATKSVRRTRQNELLLILKRGTKPSSEYARLVTESVGSDEIKVRSLCSETTLQCKNLDETVTAEDLLDAIATQCLTGTLSVPVQLRKYNQGTQTATFKLPAKIAAMVLKVGKIKVNWSVCPVSAIERPTVCFKCLEYGHKSWSCKGPDR</sequence>
<dbReference type="EMBL" id="JBEHCU010006399">
    <property type="protein sequence ID" value="KAL1397196.1"/>
    <property type="molecule type" value="Genomic_DNA"/>
</dbReference>
<keyword evidence="3" id="KW-0862">Zinc</keyword>
<feature type="region of interest" description="Disordered" evidence="5">
    <location>
        <begin position="554"/>
        <end position="657"/>
    </location>
</feature>
<evidence type="ECO:0000256" key="3">
    <source>
        <dbReference type="ARBA" id="ARBA00022833"/>
    </source>
</evidence>
<dbReference type="SUPFAM" id="SSF57903">
    <property type="entry name" value="FYVE/PHD zinc finger"/>
    <property type="match status" value="1"/>
</dbReference>
<keyword evidence="8" id="KW-1185">Reference proteome</keyword>
<feature type="region of interest" description="Disordered" evidence="5">
    <location>
        <begin position="128"/>
        <end position="178"/>
    </location>
</feature>
<feature type="domain" description="PHD-type" evidence="6">
    <location>
        <begin position="13"/>
        <end position="69"/>
    </location>
</feature>
<feature type="region of interest" description="Disordered" evidence="5">
    <location>
        <begin position="514"/>
        <end position="535"/>
    </location>
</feature>
<dbReference type="GO" id="GO:0008270">
    <property type="term" value="F:zinc ion binding"/>
    <property type="evidence" value="ECO:0007669"/>
    <property type="project" value="UniProtKB-KW"/>
</dbReference>
<evidence type="ECO:0000259" key="6">
    <source>
        <dbReference type="PROSITE" id="PS50016"/>
    </source>
</evidence>
<gene>
    <name evidence="7" type="ORF">pipiens_009939</name>
</gene>
<evidence type="ECO:0000313" key="8">
    <source>
        <dbReference type="Proteomes" id="UP001562425"/>
    </source>
</evidence>
<evidence type="ECO:0000256" key="1">
    <source>
        <dbReference type="ARBA" id="ARBA00022723"/>
    </source>
</evidence>
<feature type="compositionally biased region" description="Low complexity" evidence="5">
    <location>
        <begin position="579"/>
        <end position="594"/>
    </location>
</feature>
<feature type="compositionally biased region" description="Basic and acidic residues" evidence="5">
    <location>
        <begin position="554"/>
        <end position="565"/>
    </location>
</feature>
<feature type="compositionally biased region" description="Polar residues" evidence="5">
    <location>
        <begin position="514"/>
        <end position="531"/>
    </location>
</feature>
<dbReference type="PROSITE" id="PS01359">
    <property type="entry name" value="ZF_PHD_1"/>
    <property type="match status" value="1"/>
</dbReference>
<evidence type="ECO:0000313" key="7">
    <source>
        <dbReference type="EMBL" id="KAL1397196.1"/>
    </source>
</evidence>
<comment type="caution">
    <text evidence="7">The sequence shown here is derived from an EMBL/GenBank/DDBJ whole genome shotgun (WGS) entry which is preliminary data.</text>
</comment>
<organism evidence="7 8">
    <name type="scientific">Culex pipiens pipiens</name>
    <name type="common">Northern house mosquito</name>
    <dbReference type="NCBI Taxonomy" id="38569"/>
    <lineage>
        <taxon>Eukaryota</taxon>
        <taxon>Metazoa</taxon>
        <taxon>Ecdysozoa</taxon>
        <taxon>Arthropoda</taxon>
        <taxon>Hexapoda</taxon>
        <taxon>Insecta</taxon>
        <taxon>Pterygota</taxon>
        <taxon>Neoptera</taxon>
        <taxon>Endopterygota</taxon>
        <taxon>Diptera</taxon>
        <taxon>Nematocera</taxon>
        <taxon>Culicoidea</taxon>
        <taxon>Culicidae</taxon>
        <taxon>Culicinae</taxon>
        <taxon>Culicini</taxon>
        <taxon>Culex</taxon>
        <taxon>Culex</taxon>
    </lineage>
</organism>
<keyword evidence="2 4" id="KW-0863">Zinc-finger</keyword>
<keyword evidence="1" id="KW-0479">Metal-binding</keyword>
<proteinExistence type="predicted"/>
<dbReference type="InterPro" id="IPR019787">
    <property type="entry name" value="Znf_PHD-finger"/>
</dbReference>
<dbReference type="Proteomes" id="UP001562425">
    <property type="component" value="Unassembled WGS sequence"/>
</dbReference>
<accession>A0ABD1DBZ9</accession>
<protein>
    <recommendedName>
        <fullName evidence="6">PHD-type domain-containing protein</fullName>
    </recommendedName>
</protein>
<evidence type="ECO:0000256" key="4">
    <source>
        <dbReference type="PROSITE-ProRule" id="PRU00146"/>
    </source>
</evidence>
<dbReference type="PROSITE" id="PS50016">
    <property type="entry name" value="ZF_PHD_2"/>
    <property type="match status" value="1"/>
</dbReference>
<name>A0ABD1DBZ9_CULPP</name>
<dbReference type="InterPro" id="IPR019786">
    <property type="entry name" value="Zinc_finger_PHD-type_CS"/>
</dbReference>
<dbReference type="Gene3D" id="3.30.40.10">
    <property type="entry name" value="Zinc/RING finger domain, C3HC4 (zinc finger)"/>
    <property type="match status" value="1"/>
</dbReference>
<evidence type="ECO:0000256" key="2">
    <source>
        <dbReference type="ARBA" id="ARBA00022771"/>
    </source>
</evidence>
<feature type="compositionally biased region" description="Basic residues" evidence="5">
    <location>
        <begin position="644"/>
        <end position="655"/>
    </location>
</feature>
<evidence type="ECO:0000256" key="5">
    <source>
        <dbReference type="SAM" id="MobiDB-lite"/>
    </source>
</evidence>
<dbReference type="InterPro" id="IPR013083">
    <property type="entry name" value="Znf_RING/FYVE/PHD"/>
</dbReference>
<feature type="compositionally biased region" description="Polar residues" evidence="5">
    <location>
        <begin position="625"/>
        <end position="635"/>
    </location>
</feature>
<feature type="compositionally biased region" description="Pro residues" evidence="5">
    <location>
        <begin position="151"/>
        <end position="161"/>
    </location>
</feature>
<dbReference type="InterPro" id="IPR011011">
    <property type="entry name" value="Znf_FYVE_PHD"/>
</dbReference>
<dbReference type="AlphaFoldDB" id="A0ABD1DBZ9"/>